<feature type="compositionally biased region" description="Polar residues" evidence="5">
    <location>
        <begin position="331"/>
        <end position="353"/>
    </location>
</feature>
<dbReference type="GO" id="GO:0008270">
    <property type="term" value="F:zinc ion binding"/>
    <property type="evidence" value="ECO:0007669"/>
    <property type="project" value="UniProtKB-KW"/>
</dbReference>
<dbReference type="Gene3D" id="2.170.270.10">
    <property type="entry name" value="SET domain"/>
    <property type="match status" value="1"/>
</dbReference>
<dbReference type="InterPro" id="IPR001214">
    <property type="entry name" value="SET_dom"/>
</dbReference>
<gene>
    <name evidence="8" type="ORF">QBC33DRAFT_594761</name>
</gene>
<protein>
    <recommendedName>
        <fullName evidence="10">Suppressor of anucleate metulae protein B</fullName>
    </recommendedName>
</protein>
<dbReference type="Proteomes" id="UP001244011">
    <property type="component" value="Unassembled WGS sequence"/>
</dbReference>
<dbReference type="InterPro" id="IPR050869">
    <property type="entry name" value="H3K4_H4K5_MeTrfase"/>
</dbReference>
<dbReference type="EMBL" id="MU839019">
    <property type="protein sequence ID" value="KAK1764674.1"/>
    <property type="molecule type" value="Genomic_DNA"/>
</dbReference>
<keyword evidence="9" id="KW-1185">Reference proteome</keyword>
<feature type="domain" description="MYND-type" evidence="7">
    <location>
        <begin position="66"/>
        <end position="107"/>
    </location>
</feature>
<comment type="caution">
    <text evidence="8">The sequence shown here is derived from an EMBL/GenBank/DDBJ whole genome shotgun (WGS) entry which is preliminary data.</text>
</comment>
<dbReference type="PROSITE" id="PS50865">
    <property type="entry name" value="ZF_MYND_2"/>
    <property type="match status" value="1"/>
</dbReference>
<evidence type="ECO:0000256" key="3">
    <source>
        <dbReference type="ARBA" id="ARBA00022833"/>
    </source>
</evidence>
<proteinExistence type="predicted"/>
<dbReference type="PROSITE" id="PS50280">
    <property type="entry name" value="SET"/>
    <property type="match status" value="1"/>
</dbReference>
<feature type="compositionally biased region" description="Pro residues" evidence="5">
    <location>
        <begin position="1"/>
        <end position="12"/>
    </location>
</feature>
<accession>A0AAJ0BX05</accession>
<dbReference type="AlphaFoldDB" id="A0AAJ0BX05"/>
<evidence type="ECO:0000313" key="8">
    <source>
        <dbReference type="EMBL" id="KAK1764674.1"/>
    </source>
</evidence>
<name>A0AAJ0BX05_9PEZI</name>
<feature type="region of interest" description="Disordered" evidence="5">
    <location>
        <begin position="325"/>
        <end position="356"/>
    </location>
</feature>
<evidence type="ECO:0000256" key="1">
    <source>
        <dbReference type="ARBA" id="ARBA00022723"/>
    </source>
</evidence>
<dbReference type="Pfam" id="PF01753">
    <property type="entry name" value="zf-MYND"/>
    <property type="match status" value="1"/>
</dbReference>
<dbReference type="Gene3D" id="6.10.140.2220">
    <property type="match status" value="1"/>
</dbReference>
<dbReference type="InterPro" id="IPR046341">
    <property type="entry name" value="SET_dom_sf"/>
</dbReference>
<dbReference type="RefSeq" id="XP_060280887.1">
    <property type="nucleotide sequence ID" value="XM_060431795.1"/>
</dbReference>
<dbReference type="SMART" id="SM00317">
    <property type="entry name" value="SET"/>
    <property type="match status" value="1"/>
</dbReference>
<dbReference type="GO" id="GO:0005634">
    <property type="term" value="C:nucleus"/>
    <property type="evidence" value="ECO:0007669"/>
    <property type="project" value="TreeGrafter"/>
</dbReference>
<dbReference type="GeneID" id="85314982"/>
<evidence type="ECO:0008006" key="10">
    <source>
        <dbReference type="Google" id="ProtNLM"/>
    </source>
</evidence>
<feature type="region of interest" description="Disordered" evidence="5">
    <location>
        <begin position="1"/>
        <end position="37"/>
    </location>
</feature>
<keyword evidence="1" id="KW-0479">Metal-binding</keyword>
<dbReference type="PANTHER" id="PTHR12197">
    <property type="entry name" value="HISTONE-LYSINE N-METHYLTRANSFERASE SMYD"/>
    <property type="match status" value="1"/>
</dbReference>
<dbReference type="SUPFAM" id="SSF82199">
    <property type="entry name" value="SET domain"/>
    <property type="match status" value="1"/>
</dbReference>
<dbReference type="CDD" id="cd20071">
    <property type="entry name" value="SET_SMYD"/>
    <property type="match status" value="1"/>
</dbReference>
<evidence type="ECO:0000259" key="7">
    <source>
        <dbReference type="PROSITE" id="PS50865"/>
    </source>
</evidence>
<evidence type="ECO:0000259" key="6">
    <source>
        <dbReference type="PROSITE" id="PS50280"/>
    </source>
</evidence>
<feature type="domain" description="SET" evidence="6">
    <location>
        <begin position="20"/>
        <end position="264"/>
    </location>
</feature>
<dbReference type="PANTHER" id="PTHR12197:SF251">
    <property type="entry name" value="EG:BACR7C10.4 PROTEIN"/>
    <property type="match status" value="1"/>
</dbReference>
<feature type="compositionally biased region" description="Low complexity" evidence="5">
    <location>
        <begin position="18"/>
        <end position="29"/>
    </location>
</feature>
<evidence type="ECO:0000256" key="2">
    <source>
        <dbReference type="ARBA" id="ARBA00022771"/>
    </source>
</evidence>
<evidence type="ECO:0000256" key="5">
    <source>
        <dbReference type="SAM" id="MobiDB-lite"/>
    </source>
</evidence>
<dbReference type="InterPro" id="IPR002893">
    <property type="entry name" value="Znf_MYND"/>
</dbReference>
<keyword evidence="3" id="KW-0862">Zinc</keyword>
<organism evidence="8 9">
    <name type="scientific">Phialemonium atrogriseum</name>
    <dbReference type="NCBI Taxonomy" id="1093897"/>
    <lineage>
        <taxon>Eukaryota</taxon>
        <taxon>Fungi</taxon>
        <taxon>Dikarya</taxon>
        <taxon>Ascomycota</taxon>
        <taxon>Pezizomycotina</taxon>
        <taxon>Sordariomycetes</taxon>
        <taxon>Sordariomycetidae</taxon>
        <taxon>Cephalothecales</taxon>
        <taxon>Cephalothecaceae</taxon>
        <taxon>Phialemonium</taxon>
    </lineage>
</organism>
<dbReference type="Pfam" id="PF00856">
    <property type="entry name" value="SET"/>
    <property type="match status" value="1"/>
</dbReference>
<reference evidence="8" key="1">
    <citation type="submission" date="2023-06" db="EMBL/GenBank/DDBJ databases">
        <title>Genome-scale phylogeny and comparative genomics of the fungal order Sordariales.</title>
        <authorList>
            <consortium name="Lawrence Berkeley National Laboratory"/>
            <person name="Hensen N."/>
            <person name="Bonometti L."/>
            <person name="Westerberg I."/>
            <person name="Brannstrom I.O."/>
            <person name="Guillou S."/>
            <person name="Cros-Aarteil S."/>
            <person name="Calhoun S."/>
            <person name="Haridas S."/>
            <person name="Kuo A."/>
            <person name="Mondo S."/>
            <person name="Pangilinan J."/>
            <person name="Riley R."/>
            <person name="Labutti K."/>
            <person name="Andreopoulos B."/>
            <person name="Lipzen A."/>
            <person name="Chen C."/>
            <person name="Yanf M."/>
            <person name="Daum C."/>
            <person name="Ng V."/>
            <person name="Clum A."/>
            <person name="Steindorff A."/>
            <person name="Ohm R."/>
            <person name="Martin F."/>
            <person name="Silar P."/>
            <person name="Natvig D."/>
            <person name="Lalanne C."/>
            <person name="Gautier V."/>
            <person name="Ament-Velasquez S.L."/>
            <person name="Kruys A."/>
            <person name="Hutchinson M.I."/>
            <person name="Powell A.J."/>
            <person name="Barry K."/>
            <person name="Miller A.N."/>
            <person name="Grigoriev I.V."/>
            <person name="Debuchy R."/>
            <person name="Gladieux P."/>
            <person name="Thoren M.H."/>
            <person name="Johannesson H."/>
        </authorList>
    </citation>
    <scope>NUCLEOTIDE SEQUENCE</scope>
    <source>
        <strain evidence="8">8032-3</strain>
    </source>
</reference>
<dbReference type="SUPFAM" id="SSF144232">
    <property type="entry name" value="HIT/MYND zinc finger-like"/>
    <property type="match status" value="1"/>
</dbReference>
<evidence type="ECO:0000256" key="4">
    <source>
        <dbReference type="PROSITE-ProRule" id="PRU00134"/>
    </source>
</evidence>
<keyword evidence="2 4" id="KW-0863">Zinc-finger</keyword>
<sequence length="566" mass="60541">MTNPSPPAPPPGLRIHGTPAPTTTTTTPTRGRSLRATRPFPAGSQIATFTTPLIAIPDGPHALSTCDWCLQQRPSPPASACTGCRAVAYCGRGCQTRAWRAGHKAECAALGRARARSRDGWVPTPVRAAMGVLLRVGAGDGGVRGAVGDVLGRGGGGGGGFLEGNVEGFRRDGAVWADLGTQAVAAAMYAGFEELARRPEGIQTNAFDRSDPDTGTAGIFLDPVLAMANHSCMPNAFICFSGRTAILRAERDIEEGDEIEISYIDNTLSKSERQNALRLYHFQCQCPRCVDDLDVYQVCQASPLVPLNAFSLQPNLQKLRNPPINRGMYQSPATSSTASQEIASATSEKQGSEGSLEKAKRQWAACKPLIEAGMFAVEPVPTILHDLANFCQSGDQNFASALSLACFLATECHPFAHVAPFKPWRVKGVMLVAGLLSQTAPLSMMGELASTCSHSQLVAALSRCDQVSMCEALLRLVVHYGPMAHSEDWDVLRSAQELLGDIESLQGRERESMLLRAWATNPRHPDGRAFFEEAVLKPITELASFAIEISTAELDGGSRAITRSRG</sequence>
<evidence type="ECO:0000313" key="9">
    <source>
        <dbReference type="Proteomes" id="UP001244011"/>
    </source>
</evidence>